<dbReference type="SUPFAM" id="SSF48484">
    <property type="entry name" value="Lipoxigenase"/>
    <property type="match status" value="1"/>
</dbReference>
<sequence>MHCILCSRGTLTLVDRISSCEDWIILTSLFCLSVVAPPRHESSEYFIRGRRSCPADGLGVQVQLLLIYEIESRRRARDTLGNIVFRKLVGCPGCLCHDYDHIIPFSKLLYLHSRTACAPTPSCSADTLRPCAPATSTSATPRLAHPRRPAALLTTPLWLASAHHAALNFAQFSLGAYPPARPAFLCHLLPDFPTPAPAPAPASSRTASSSAHSRDRVNGGVRGSGGHALDPLRPRGVPHRGAPRDWTGDAEMARAEWGFAAEVRRAGEEIAWWNADPAWRNRCGAGVPPYELMAPTSGPGSPTAASLIASPFIFNFNFNYYYLLL</sequence>
<dbReference type="Pfam" id="PF00305">
    <property type="entry name" value="Lipoxygenase"/>
    <property type="match status" value="2"/>
</dbReference>
<dbReference type="GO" id="GO:0046872">
    <property type="term" value="F:metal ion binding"/>
    <property type="evidence" value="ECO:0007669"/>
    <property type="project" value="UniProtKB-KW"/>
</dbReference>
<dbReference type="InterPro" id="IPR013819">
    <property type="entry name" value="LipOase_C"/>
</dbReference>
<keyword evidence="2" id="KW-0223">Dioxygenase</keyword>
<keyword evidence="1" id="KW-0479">Metal-binding</keyword>
<dbReference type="AlphaFoldDB" id="A0A6V7PP87"/>
<feature type="compositionally biased region" description="Low complexity" evidence="4">
    <location>
        <begin position="201"/>
        <end position="211"/>
    </location>
</feature>
<evidence type="ECO:0000256" key="2">
    <source>
        <dbReference type="ARBA" id="ARBA00022964"/>
    </source>
</evidence>
<dbReference type="PROSITE" id="PS51393">
    <property type="entry name" value="LIPOXYGENASE_3"/>
    <property type="match status" value="1"/>
</dbReference>
<proteinExistence type="predicted"/>
<gene>
    <name evidence="6" type="ORF">CB5_LOCUS15893</name>
</gene>
<dbReference type="GO" id="GO:0034440">
    <property type="term" value="P:lipid oxidation"/>
    <property type="evidence" value="ECO:0007669"/>
    <property type="project" value="InterPro"/>
</dbReference>
<dbReference type="InterPro" id="IPR036226">
    <property type="entry name" value="LipOase_C_sf"/>
</dbReference>
<feature type="domain" description="Lipoxygenase" evidence="5">
    <location>
        <begin position="141"/>
        <end position="307"/>
    </location>
</feature>
<protein>
    <recommendedName>
        <fullName evidence="5">Lipoxygenase domain-containing protein</fullName>
    </recommendedName>
</protein>
<organism evidence="6">
    <name type="scientific">Ananas comosus var. bracteatus</name>
    <name type="common">red pineapple</name>
    <dbReference type="NCBI Taxonomy" id="296719"/>
    <lineage>
        <taxon>Eukaryota</taxon>
        <taxon>Viridiplantae</taxon>
        <taxon>Streptophyta</taxon>
        <taxon>Embryophyta</taxon>
        <taxon>Tracheophyta</taxon>
        <taxon>Spermatophyta</taxon>
        <taxon>Magnoliopsida</taxon>
        <taxon>Liliopsida</taxon>
        <taxon>Poales</taxon>
        <taxon>Bromeliaceae</taxon>
        <taxon>Bromelioideae</taxon>
        <taxon>Ananas</taxon>
    </lineage>
</organism>
<feature type="region of interest" description="Disordered" evidence="4">
    <location>
        <begin position="196"/>
        <end position="245"/>
    </location>
</feature>
<evidence type="ECO:0000259" key="5">
    <source>
        <dbReference type="PROSITE" id="PS51393"/>
    </source>
</evidence>
<name>A0A6V7PP87_ANACO</name>
<keyword evidence="3" id="KW-0560">Oxidoreductase</keyword>
<dbReference type="Gene3D" id="1.20.245.10">
    <property type="entry name" value="Lipoxygenase-1, Domain 5"/>
    <property type="match status" value="1"/>
</dbReference>
<evidence type="ECO:0000256" key="4">
    <source>
        <dbReference type="SAM" id="MobiDB-lite"/>
    </source>
</evidence>
<evidence type="ECO:0000256" key="3">
    <source>
        <dbReference type="ARBA" id="ARBA00023002"/>
    </source>
</evidence>
<evidence type="ECO:0000313" key="6">
    <source>
        <dbReference type="EMBL" id="CAD1832682.1"/>
    </source>
</evidence>
<dbReference type="EMBL" id="LR862150">
    <property type="protein sequence ID" value="CAD1832682.1"/>
    <property type="molecule type" value="Genomic_DNA"/>
</dbReference>
<dbReference type="PANTHER" id="PTHR11771">
    <property type="entry name" value="LIPOXYGENASE"/>
    <property type="match status" value="1"/>
</dbReference>
<accession>A0A6V7PP87</accession>
<dbReference type="InterPro" id="IPR000907">
    <property type="entry name" value="LipOase"/>
</dbReference>
<reference evidence="6" key="1">
    <citation type="submission" date="2020-07" db="EMBL/GenBank/DDBJ databases">
        <authorList>
            <person name="Lin J."/>
        </authorList>
    </citation>
    <scope>NUCLEOTIDE SEQUENCE</scope>
</reference>
<evidence type="ECO:0000256" key="1">
    <source>
        <dbReference type="ARBA" id="ARBA00022723"/>
    </source>
</evidence>
<dbReference type="GO" id="GO:0016702">
    <property type="term" value="F:oxidoreductase activity, acting on single donors with incorporation of molecular oxygen, incorporation of two atoms of oxygen"/>
    <property type="evidence" value="ECO:0007669"/>
    <property type="project" value="InterPro"/>
</dbReference>